<dbReference type="KEGG" id="tps:THAPSDRAFT_262031"/>
<dbReference type="InterPro" id="IPR015425">
    <property type="entry name" value="FH2_Formin"/>
</dbReference>
<feature type="non-terminal residue" evidence="2">
    <location>
        <position position="373"/>
    </location>
</feature>
<feature type="domain" description="FH2" evidence="1">
    <location>
        <begin position="1"/>
        <end position="373"/>
    </location>
</feature>
<dbReference type="RefSeq" id="XP_002289155.1">
    <property type="nucleotide sequence ID" value="XM_002289119.1"/>
</dbReference>
<protein>
    <recommendedName>
        <fullName evidence="1">FH2 domain-containing protein</fullName>
    </recommendedName>
</protein>
<dbReference type="PANTHER" id="PTHR45725">
    <property type="entry name" value="FORMIN HOMOLOGY 2 FAMILY MEMBER"/>
    <property type="match status" value="1"/>
</dbReference>
<dbReference type="InterPro" id="IPR042201">
    <property type="entry name" value="FH2_Formin_sf"/>
</dbReference>
<feature type="non-terminal residue" evidence="2">
    <location>
        <position position="1"/>
    </location>
</feature>
<dbReference type="InterPro" id="IPR051425">
    <property type="entry name" value="Formin_Homology"/>
</dbReference>
<reference evidence="2 3" key="1">
    <citation type="journal article" date="2004" name="Science">
        <title>The genome of the diatom Thalassiosira pseudonana: ecology, evolution, and metabolism.</title>
        <authorList>
            <person name="Armbrust E.V."/>
            <person name="Berges J.A."/>
            <person name="Bowler C."/>
            <person name="Green B.R."/>
            <person name="Martinez D."/>
            <person name="Putnam N.H."/>
            <person name="Zhou S."/>
            <person name="Allen A.E."/>
            <person name="Apt K.E."/>
            <person name="Bechner M."/>
            <person name="Brzezinski M.A."/>
            <person name="Chaal B.K."/>
            <person name="Chiovitti A."/>
            <person name="Davis A.K."/>
            <person name="Demarest M.S."/>
            <person name="Detter J.C."/>
            <person name="Glavina T."/>
            <person name="Goodstein D."/>
            <person name="Hadi M.Z."/>
            <person name="Hellsten U."/>
            <person name="Hildebrand M."/>
            <person name="Jenkins B.D."/>
            <person name="Jurka J."/>
            <person name="Kapitonov V.V."/>
            <person name="Kroger N."/>
            <person name="Lau W.W."/>
            <person name="Lane T.W."/>
            <person name="Larimer F.W."/>
            <person name="Lippmeier J.C."/>
            <person name="Lucas S."/>
            <person name="Medina M."/>
            <person name="Montsant A."/>
            <person name="Obornik M."/>
            <person name="Parker M.S."/>
            <person name="Palenik B."/>
            <person name="Pazour G.J."/>
            <person name="Richardson P.M."/>
            <person name="Rynearson T.A."/>
            <person name="Saito M.A."/>
            <person name="Schwartz D.C."/>
            <person name="Thamatrakoln K."/>
            <person name="Valentin K."/>
            <person name="Vardi A."/>
            <person name="Wilkerson F.P."/>
            <person name="Rokhsar D.S."/>
        </authorList>
    </citation>
    <scope>NUCLEOTIDE SEQUENCE [LARGE SCALE GENOMIC DNA]</scope>
    <source>
        <strain evidence="2 3">CCMP1335</strain>
    </source>
</reference>
<dbReference type="Gene3D" id="1.20.58.2220">
    <property type="entry name" value="Formin, FH2 domain"/>
    <property type="match status" value="1"/>
</dbReference>
<dbReference type="PROSITE" id="PS51444">
    <property type="entry name" value="FH2"/>
    <property type="match status" value="1"/>
</dbReference>
<dbReference type="PaxDb" id="35128-Thaps262031"/>
<dbReference type="Pfam" id="PF02181">
    <property type="entry name" value="FH2"/>
    <property type="match status" value="1"/>
</dbReference>
<dbReference type="Proteomes" id="UP000001449">
    <property type="component" value="Chromosome 4"/>
</dbReference>
<dbReference type="AlphaFoldDB" id="B8C0Z6"/>
<evidence type="ECO:0000313" key="2">
    <source>
        <dbReference type="EMBL" id="EED92692.1"/>
    </source>
</evidence>
<dbReference type="PANTHER" id="PTHR45725:SF1">
    <property type="entry name" value="DISHEVELLED ASSOCIATED ACTIVATOR OF MORPHOGENESIS, ISOFORM D"/>
    <property type="match status" value="1"/>
</dbReference>
<dbReference type="OMA" id="FRPHNEE"/>
<keyword evidence="3" id="KW-1185">Reference proteome</keyword>
<name>B8C0Z6_THAPS</name>
<dbReference type="InParanoid" id="B8C0Z6"/>
<sequence length="373" mass="42532">LHWDTLGQVKSNTVWAMVEEDQELEQIEIDEKEFTNLFQAEIKASSAPTERSNSAPRNVVQVIDPKRANNGGIILARLRMSYDDMAKAVERIDETAMTANQAQGIIEYMPTLDERKSNGDSAEKFEKLCECEKFMVAMMTVKQSKRKLRALLFKLQFRGCIHDLAHDVFSIENACDELSSSIRLRKLFGIVLNIGNRLNTAGPGEKRKAGAFSIKSLLKLNQAKAFDNKTTFLHYVVLVVQRNNEELLDFKEDLPTVSKADKIFWDQCVNELEEVETQLENVRKLALHEANIASMSLEEEVALLRSTKIGMFALSAIKKVSQLRERVDTAKDKFSHVLEYFGEDGERSKMQPHELFEIISTFCRNFDVAREDV</sequence>
<evidence type="ECO:0000313" key="3">
    <source>
        <dbReference type="Proteomes" id="UP000001449"/>
    </source>
</evidence>
<dbReference type="STRING" id="35128.B8C0Z6"/>
<dbReference type="HOGENOM" id="CLU_743148_0_0_1"/>
<proteinExistence type="predicted"/>
<accession>B8C0Z6</accession>
<dbReference type="SMART" id="SM00498">
    <property type="entry name" value="FH2"/>
    <property type="match status" value="1"/>
</dbReference>
<dbReference type="SUPFAM" id="SSF101447">
    <property type="entry name" value="Formin homology 2 domain (FH2 domain)"/>
    <property type="match status" value="1"/>
</dbReference>
<gene>
    <name evidence="2" type="ORF">THAPSDRAFT_262031</name>
</gene>
<dbReference type="GeneID" id="7446745"/>
<evidence type="ECO:0000259" key="1">
    <source>
        <dbReference type="PROSITE" id="PS51444"/>
    </source>
</evidence>
<dbReference type="EMBL" id="CM000641">
    <property type="protein sequence ID" value="EED92692.1"/>
    <property type="molecule type" value="Genomic_DNA"/>
</dbReference>
<organism evidence="2 3">
    <name type="scientific">Thalassiosira pseudonana</name>
    <name type="common">Marine diatom</name>
    <name type="synonym">Cyclotella nana</name>
    <dbReference type="NCBI Taxonomy" id="35128"/>
    <lineage>
        <taxon>Eukaryota</taxon>
        <taxon>Sar</taxon>
        <taxon>Stramenopiles</taxon>
        <taxon>Ochrophyta</taxon>
        <taxon>Bacillariophyta</taxon>
        <taxon>Coscinodiscophyceae</taxon>
        <taxon>Thalassiosirophycidae</taxon>
        <taxon>Thalassiosirales</taxon>
        <taxon>Thalassiosiraceae</taxon>
        <taxon>Thalassiosira</taxon>
    </lineage>
</organism>
<dbReference type="eggNOG" id="ENOG502S1HR">
    <property type="taxonomic scope" value="Eukaryota"/>
</dbReference>
<reference evidence="2 3" key="2">
    <citation type="journal article" date="2008" name="Nature">
        <title>The Phaeodactylum genome reveals the evolutionary history of diatom genomes.</title>
        <authorList>
            <person name="Bowler C."/>
            <person name="Allen A.E."/>
            <person name="Badger J.H."/>
            <person name="Grimwood J."/>
            <person name="Jabbari K."/>
            <person name="Kuo A."/>
            <person name="Maheswari U."/>
            <person name="Martens C."/>
            <person name="Maumus F."/>
            <person name="Otillar R.P."/>
            <person name="Rayko E."/>
            <person name="Salamov A."/>
            <person name="Vandepoele K."/>
            <person name="Beszteri B."/>
            <person name="Gruber A."/>
            <person name="Heijde M."/>
            <person name="Katinka M."/>
            <person name="Mock T."/>
            <person name="Valentin K."/>
            <person name="Verret F."/>
            <person name="Berges J.A."/>
            <person name="Brownlee C."/>
            <person name="Cadoret J.P."/>
            <person name="Chiovitti A."/>
            <person name="Choi C.J."/>
            <person name="Coesel S."/>
            <person name="De Martino A."/>
            <person name="Detter J.C."/>
            <person name="Durkin C."/>
            <person name="Falciatore A."/>
            <person name="Fournet J."/>
            <person name="Haruta M."/>
            <person name="Huysman M.J."/>
            <person name="Jenkins B.D."/>
            <person name="Jiroutova K."/>
            <person name="Jorgensen R.E."/>
            <person name="Joubert Y."/>
            <person name="Kaplan A."/>
            <person name="Kroger N."/>
            <person name="Kroth P.G."/>
            <person name="La Roche J."/>
            <person name="Lindquist E."/>
            <person name="Lommer M."/>
            <person name="Martin-Jezequel V."/>
            <person name="Lopez P.J."/>
            <person name="Lucas S."/>
            <person name="Mangogna M."/>
            <person name="McGinnis K."/>
            <person name="Medlin L.K."/>
            <person name="Montsant A."/>
            <person name="Oudot-Le Secq M.P."/>
            <person name="Napoli C."/>
            <person name="Obornik M."/>
            <person name="Parker M.S."/>
            <person name="Petit J.L."/>
            <person name="Porcel B.M."/>
            <person name="Poulsen N."/>
            <person name="Robison M."/>
            <person name="Rychlewski L."/>
            <person name="Rynearson T.A."/>
            <person name="Schmutz J."/>
            <person name="Shapiro H."/>
            <person name="Siaut M."/>
            <person name="Stanley M."/>
            <person name="Sussman M.R."/>
            <person name="Taylor A.R."/>
            <person name="Vardi A."/>
            <person name="von Dassow P."/>
            <person name="Vyverman W."/>
            <person name="Willis A."/>
            <person name="Wyrwicz L.S."/>
            <person name="Rokhsar D.S."/>
            <person name="Weissenbach J."/>
            <person name="Armbrust E.V."/>
            <person name="Green B.R."/>
            <person name="Van de Peer Y."/>
            <person name="Grigoriev I.V."/>
        </authorList>
    </citation>
    <scope>NUCLEOTIDE SEQUENCE [LARGE SCALE GENOMIC DNA]</scope>
    <source>
        <strain evidence="2 3">CCMP1335</strain>
    </source>
</reference>